<organism evidence="1 2">
    <name type="scientific">Ascaris lumbricoides</name>
    <name type="common">Giant roundworm</name>
    <dbReference type="NCBI Taxonomy" id="6252"/>
    <lineage>
        <taxon>Eukaryota</taxon>
        <taxon>Metazoa</taxon>
        <taxon>Ecdysozoa</taxon>
        <taxon>Nematoda</taxon>
        <taxon>Chromadorea</taxon>
        <taxon>Rhabditida</taxon>
        <taxon>Spirurina</taxon>
        <taxon>Ascaridomorpha</taxon>
        <taxon>Ascaridoidea</taxon>
        <taxon>Ascarididae</taxon>
        <taxon>Ascaris</taxon>
    </lineage>
</organism>
<sequence length="44" mass="5145">MDVIRPIATVISQAGFPVPEYTLRMRKLTRNFEYHPPIAETKQE</sequence>
<name>A0A0M3HGW3_ASCLU</name>
<dbReference type="AlphaFoldDB" id="A0A0M3HGW3"/>
<evidence type="ECO:0000313" key="1">
    <source>
        <dbReference type="Proteomes" id="UP000036681"/>
    </source>
</evidence>
<dbReference type="WBParaSite" id="ALUE_0000075801-mRNA-1">
    <property type="protein sequence ID" value="ALUE_0000075801-mRNA-1"/>
    <property type="gene ID" value="ALUE_0000075801"/>
</dbReference>
<keyword evidence="1" id="KW-1185">Reference proteome</keyword>
<evidence type="ECO:0000313" key="2">
    <source>
        <dbReference type="WBParaSite" id="ALUE_0000075801-mRNA-1"/>
    </source>
</evidence>
<protein>
    <submittedName>
        <fullName evidence="2">Cytochrome P450</fullName>
    </submittedName>
</protein>
<accession>A0A0M3HGW3</accession>
<reference evidence="2" key="1">
    <citation type="submission" date="2017-02" db="UniProtKB">
        <authorList>
            <consortium name="WormBaseParasite"/>
        </authorList>
    </citation>
    <scope>IDENTIFICATION</scope>
</reference>
<proteinExistence type="predicted"/>
<dbReference type="Proteomes" id="UP000036681">
    <property type="component" value="Unplaced"/>
</dbReference>